<feature type="transmembrane region" description="Helical" evidence="1">
    <location>
        <begin position="7"/>
        <end position="26"/>
    </location>
</feature>
<evidence type="ECO:0000313" key="3">
    <source>
        <dbReference type="Proteomes" id="UP000671960"/>
    </source>
</evidence>
<keyword evidence="1" id="KW-0472">Membrane</keyword>
<protein>
    <submittedName>
        <fullName evidence="2">Arginine:ornithine antiporter</fullName>
    </submittedName>
</protein>
<reference evidence="2 3" key="1">
    <citation type="submission" date="2020-03" db="EMBL/GenBank/DDBJ databases">
        <authorList>
            <person name="Bakhshi Ganjeh M."/>
        </authorList>
    </citation>
    <scope>NUCLEOTIDE SEQUENCE [LARGE SCALE GENOMIC DNA]</scope>
    <source>
        <strain evidence="3">Iran 50</strain>
    </source>
</reference>
<feature type="transmembrane region" description="Helical" evidence="1">
    <location>
        <begin position="56"/>
        <end position="76"/>
    </location>
</feature>
<name>A0ABX7UVM8_9GAMM</name>
<evidence type="ECO:0000313" key="2">
    <source>
        <dbReference type="EMBL" id="QTF09788.1"/>
    </source>
</evidence>
<keyword evidence="3" id="KW-1185">Reference proteome</keyword>
<proteinExistence type="predicted"/>
<evidence type="ECO:0000256" key="1">
    <source>
        <dbReference type="SAM" id="Phobius"/>
    </source>
</evidence>
<dbReference type="Proteomes" id="UP000671960">
    <property type="component" value="Chromosome"/>
</dbReference>
<feature type="transmembrane region" description="Helical" evidence="1">
    <location>
        <begin position="92"/>
        <end position="111"/>
    </location>
</feature>
<dbReference type="RefSeq" id="WP_208228282.1">
    <property type="nucleotide sequence ID" value="NZ_CP050854.1"/>
</dbReference>
<organism evidence="2 3">
    <name type="scientific">Brenneria izadpanahii</name>
    <dbReference type="NCBI Taxonomy" id="2722756"/>
    <lineage>
        <taxon>Bacteria</taxon>
        <taxon>Pseudomonadati</taxon>
        <taxon>Pseudomonadota</taxon>
        <taxon>Gammaproteobacteria</taxon>
        <taxon>Enterobacterales</taxon>
        <taxon>Pectobacteriaceae</taxon>
        <taxon>Brenneria</taxon>
    </lineage>
</organism>
<dbReference type="EMBL" id="CP050854">
    <property type="protein sequence ID" value="QTF09788.1"/>
    <property type="molecule type" value="Genomic_DNA"/>
</dbReference>
<sequence>MGRINAASVFYFWGIMDLFYVVRYLWLNFSHNNIPIYDEVLTFWRLRPFHGGYLDVFFGLSLILTLSIPVSAGLFLRHHRFAVTLAYLQTPLRLLTAAPSLSFIPWLIGVIGFHHALLNLGLLLFSEIAKVLTLRLIRVKRRENPVS</sequence>
<accession>A0ABX7UVM8</accession>
<keyword evidence="1" id="KW-1133">Transmembrane helix</keyword>
<keyword evidence="1" id="KW-0812">Transmembrane</keyword>
<feature type="transmembrane region" description="Helical" evidence="1">
    <location>
        <begin position="117"/>
        <end position="137"/>
    </location>
</feature>
<gene>
    <name evidence="2" type="ORF">HC231_19070</name>
</gene>